<sequence>MNIKSNTKSISIELPAETISKIESIAEATEHSVAWVIARALAIYLLNEGKDVLNSIEGRDQIARGEFVDIDDVIVDLERLIK</sequence>
<evidence type="ECO:0000313" key="1">
    <source>
        <dbReference type="EMBL" id="NKW11206.1"/>
    </source>
</evidence>
<dbReference type="AlphaFoldDB" id="A0A7X6JDI4"/>
<comment type="caution">
    <text evidence="1">The sequence shown here is derived from an EMBL/GenBank/DDBJ whole genome shotgun (WGS) entry which is preliminary data.</text>
</comment>
<dbReference type="Proteomes" id="UP000558475">
    <property type="component" value="Unassembled WGS sequence"/>
</dbReference>
<accession>A0A7X6JDI4</accession>
<name>A0A7X6JDI4_9HYPH</name>
<dbReference type="EMBL" id="JAAXZB010000005">
    <property type="protein sequence ID" value="NKW11382.1"/>
    <property type="molecule type" value="Genomic_DNA"/>
</dbReference>
<proteinExistence type="predicted"/>
<organism evidence="1 3">
    <name type="scientific">Brucella tritici</name>
    <dbReference type="NCBI Taxonomy" id="94626"/>
    <lineage>
        <taxon>Bacteria</taxon>
        <taxon>Pseudomonadati</taxon>
        <taxon>Pseudomonadota</taxon>
        <taxon>Alphaproteobacteria</taxon>
        <taxon>Hyphomicrobiales</taxon>
        <taxon>Brucellaceae</taxon>
        <taxon>Brucella/Ochrobactrum group</taxon>
        <taxon>Brucella</taxon>
    </lineage>
</organism>
<evidence type="ECO:0000313" key="2">
    <source>
        <dbReference type="EMBL" id="NKW11382.1"/>
    </source>
</evidence>
<gene>
    <name evidence="1" type="ORF">HGG76_26735</name>
    <name evidence="2" type="ORF">HGG76_27700</name>
</gene>
<evidence type="ECO:0000313" key="3">
    <source>
        <dbReference type="Proteomes" id="UP000558475"/>
    </source>
</evidence>
<dbReference type="EMBL" id="JAAXZB010000005">
    <property type="protein sequence ID" value="NKW11206.1"/>
    <property type="molecule type" value="Genomic_DNA"/>
</dbReference>
<protein>
    <submittedName>
        <fullName evidence="1">Ribbon-helix-helix protein, CopG family</fullName>
    </submittedName>
</protein>
<reference evidence="1 3" key="1">
    <citation type="submission" date="2020-04" db="EMBL/GenBank/DDBJ databases">
        <title>Whole genome sequencing of clinical and environmental type strains of Ochrobactrum.</title>
        <authorList>
            <person name="Dharne M."/>
        </authorList>
    </citation>
    <scope>NUCLEOTIDE SEQUENCE [LARGE SCALE GENOMIC DNA]</scope>
    <source>
        <strain evidence="1 3">DSM 13340</strain>
    </source>
</reference>